<dbReference type="EMBL" id="RQGP01000011">
    <property type="protein sequence ID" value="TGL92969.1"/>
    <property type="molecule type" value="Genomic_DNA"/>
</dbReference>
<dbReference type="PIRSF" id="PIRSF029347">
    <property type="entry name" value="RecF"/>
    <property type="match status" value="1"/>
</dbReference>
<name>A0A4Z1ADD3_9LEPT</name>
<proteinExistence type="predicted"/>
<accession>A0A4Z1ADD3</accession>
<dbReference type="AlphaFoldDB" id="A0A4Z1ADD3"/>
<dbReference type="PANTHER" id="PTHR43581:SF4">
    <property type="entry name" value="ATP_GTP PHOSPHATASE"/>
    <property type="match status" value="1"/>
</dbReference>
<evidence type="ECO:0000313" key="3">
    <source>
        <dbReference type="Proteomes" id="UP000298263"/>
    </source>
</evidence>
<reference evidence="2" key="1">
    <citation type="journal article" date="2019" name="PLoS Negl. Trop. Dis.">
        <title>Revisiting the worldwide diversity of Leptospira species in the environment.</title>
        <authorList>
            <person name="Vincent A.T."/>
            <person name="Schiettekatte O."/>
            <person name="Bourhy P."/>
            <person name="Veyrier F.J."/>
            <person name="Picardeau M."/>
        </authorList>
    </citation>
    <scope>NUCLEOTIDE SEQUENCE [LARGE SCALE GENOMIC DNA]</scope>
    <source>
        <strain evidence="2">201702422</strain>
    </source>
</reference>
<dbReference type="InterPro" id="IPR041685">
    <property type="entry name" value="AAA_GajA/Old/RecF-like"/>
</dbReference>
<dbReference type="Pfam" id="PF13175">
    <property type="entry name" value="AAA_15"/>
    <property type="match status" value="1"/>
</dbReference>
<protein>
    <submittedName>
        <fullName evidence="2">DUF2813 domain-containing protein</fullName>
    </submittedName>
</protein>
<dbReference type="SUPFAM" id="SSF52540">
    <property type="entry name" value="P-loop containing nucleoside triphosphate hydrolases"/>
    <property type="match status" value="1"/>
</dbReference>
<feature type="domain" description="Endonuclease GajA/Old nuclease/RecF-like AAA" evidence="1">
    <location>
        <begin position="1"/>
        <end position="315"/>
    </location>
</feature>
<keyword evidence="3" id="KW-1185">Reference proteome</keyword>
<dbReference type="Gene3D" id="3.40.50.300">
    <property type="entry name" value="P-loop containing nucleotide triphosphate hydrolases"/>
    <property type="match status" value="1"/>
</dbReference>
<dbReference type="RefSeq" id="WP_135588805.1">
    <property type="nucleotide sequence ID" value="NZ_RQGO01000018.1"/>
</dbReference>
<evidence type="ECO:0000313" key="2">
    <source>
        <dbReference type="EMBL" id="TGL92969.1"/>
    </source>
</evidence>
<dbReference type="InterPro" id="IPR014555">
    <property type="entry name" value="RecF-like"/>
</dbReference>
<dbReference type="Proteomes" id="UP000298263">
    <property type="component" value="Unassembled WGS sequence"/>
</dbReference>
<organism evidence="2 3">
    <name type="scientific">Leptospira congkakensis</name>
    <dbReference type="NCBI Taxonomy" id="2484932"/>
    <lineage>
        <taxon>Bacteria</taxon>
        <taxon>Pseudomonadati</taxon>
        <taxon>Spirochaetota</taxon>
        <taxon>Spirochaetia</taxon>
        <taxon>Leptospirales</taxon>
        <taxon>Leptospiraceae</taxon>
        <taxon>Leptospira</taxon>
    </lineage>
</organism>
<gene>
    <name evidence="2" type="ORF">EHQ69_07320</name>
</gene>
<sequence length="362" mass="41444">MRIENLFIKNFRGIAECKVELNQGFNVLIGSNSSGKTSVIKALNWLLNPFMQPIINNSIPYGIQATSENSIIVEADFSFDAEDYVEMKSMLANNKSISAALPAKIPDELRFKYTKYGTVRKGNIANIQQNMVFSDLSNTAYQHLIGWAAQKAQSSTLIYFHGFEQSWDVNGFQNFIPTSQVNSININQPNQLILYIKSIILKLKDEEPENFNSFKEKILSSQSLIKEFDADFNIRTGRAEIWVKYSESDFKRPLENEGLGFQEYIYLLVLILLYPNKLIVMDEGLVHMHRELLRNFITSITDTNFQILMTSHVRELVQILDYSNLIYCSNKNGKIEVQNFSSIDDLKAVYTELGYLDESNLA</sequence>
<dbReference type="OrthoDB" id="346285at2"/>
<evidence type="ECO:0000259" key="1">
    <source>
        <dbReference type="Pfam" id="PF13175"/>
    </source>
</evidence>
<dbReference type="PANTHER" id="PTHR43581">
    <property type="entry name" value="ATP/GTP PHOSPHATASE"/>
    <property type="match status" value="1"/>
</dbReference>
<comment type="caution">
    <text evidence="2">The sequence shown here is derived from an EMBL/GenBank/DDBJ whole genome shotgun (WGS) entry which is preliminary data.</text>
</comment>
<dbReference type="InterPro" id="IPR051396">
    <property type="entry name" value="Bact_Antivir_Def_Nuclease"/>
</dbReference>
<dbReference type="InterPro" id="IPR027417">
    <property type="entry name" value="P-loop_NTPase"/>
</dbReference>